<sequence>MPLQRRLTGRGDADGLTGAPHISSASQTQNTTAGPADPRTTTQLKSLGSFVFSDDCTDARNASAVSRGLQGDSQSSGLHGGSERITCLASLGCVDVNQPVGGATPNHPDIQLHLQPRL</sequence>
<organism evidence="2 3">
    <name type="scientific">Liparis tanakae</name>
    <name type="common">Tanaka's snailfish</name>
    <dbReference type="NCBI Taxonomy" id="230148"/>
    <lineage>
        <taxon>Eukaryota</taxon>
        <taxon>Metazoa</taxon>
        <taxon>Chordata</taxon>
        <taxon>Craniata</taxon>
        <taxon>Vertebrata</taxon>
        <taxon>Euteleostomi</taxon>
        <taxon>Actinopterygii</taxon>
        <taxon>Neopterygii</taxon>
        <taxon>Teleostei</taxon>
        <taxon>Neoteleostei</taxon>
        <taxon>Acanthomorphata</taxon>
        <taxon>Eupercaria</taxon>
        <taxon>Perciformes</taxon>
        <taxon>Cottioidei</taxon>
        <taxon>Cottales</taxon>
        <taxon>Liparidae</taxon>
        <taxon>Liparis</taxon>
    </lineage>
</organism>
<proteinExistence type="predicted"/>
<reference evidence="2 3" key="1">
    <citation type="submission" date="2019-03" db="EMBL/GenBank/DDBJ databases">
        <title>First draft genome of Liparis tanakae, snailfish: a comprehensive survey of snailfish specific genes.</title>
        <authorList>
            <person name="Kim W."/>
            <person name="Song I."/>
            <person name="Jeong J.-H."/>
            <person name="Kim D."/>
            <person name="Kim S."/>
            <person name="Ryu S."/>
            <person name="Song J.Y."/>
            <person name="Lee S.K."/>
        </authorList>
    </citation>
    <scope>NUCLEOTIDE SEQUENCE [LARGE SCALE GENOMIC DNA]</scope>
    <source>
        <tissue evidence="2">Muscle</tissue>
    </source>
</reference>
<feature type="compositionally biased region" description="Polar residues" evidence="1">
    <location>
        <begin position="23"/>
        <end position="42"/>
    </location>
</feature>
<evidence type="ECO:0000256" key="1">
    <source>
        <dbReference type="SAM" id="MobiDB-lite"/>
    </source>
</evidence>
<comment type="caution">
    <text evidence="2">The sequence shown here is derived from an EMBL/GenBank/DDBJ whole genome shotgun (WGS) entry which is preliminary data.</text>
</comment>
<dbReference type="EMBL" id="SRLO01000719">
    <property type="protein sequence ID" value="TNN47944.1"/>
    <property type="molecule type" value="Genomic_DNA"/>
</dbReference>
<dbReference type="Proteomes" id="UP000314294">
    <property type="component" value="Unassembled WGS sequence"/>
</dbReference>
<name>A0A4Z2G583_9TELE</name>
<feature type="region of interest" description="Disordered" evidence="1">
    <location>
        <begin position="1"/>
        <end position="42"/>
    </location>
</feature>
<evidence type="ECO:0000313" key="3">
    <source>
        <dbReference type="Proteomes" id="UP000314294"/>
    </source>
</evidence>
<protein>
    <submittedName>
        <fullName evidence="2">Uncharacterized protein</fullName>
    </submittedName>
</protein>
<accession>A0A4Z2G583</accession>
<keyword evidence="3" id="KW-1185">Reference proteome</keyword>
<evidence type="ECO:0000313" key="2">
    <source>
        <dbReference type="EMBL" id="TNN47944.1"/>
    </source>
</evidence>
<dbReference type="AlphaFoldDB" id="A0A4Z2G583"/>
<feature type="region of interest" description="Disordered" evidence="1">
    <location>
        <begin position="62"/>
        <end position="81"/>
    </location>
</feature>
<gene>
    <name evidence="2" type="ORF">EYF80_041887</name>
</gene>